<reference evidence="2 3" key="1">
    <citation type="journal article" date="2019" name="Sci. Rep.">
        <title>Orb-weaving spider Araneus ventricosus genome elucidates the spidroin gene catalogue.</title>
        <authorList>
            <person name="Kono N."/>
            <person name="Nakamura H."/>
            <person name="Ohtoshi R."/>
            <person name="Moran D.A.P."/>
            <person name="Shinohara A."/>
            <person name="Yoshida Y."/>
            <person name="Fujiwara M."/>
            <person name="Mori M."/>
            <person name="Tomita M."/>
            <person name="Arakawa K."/>
        </authorList>
    </citation>
    <scope>NUCLEOTIDE SEQUENCE [LARGE SCALE GENOMIC DNA]</scope>
</reference>
<feature type="region of interest" description="Disordered" evidence="1">
    <location>
        <begin position="43"/>
        <end position="81"/>
    </location>
</feature>
<proteinExistence type="predicted"/>
<sequence>MILEDPGTYLSSVSHDLALLTEPIRLTHPFPVAPGHRFGSWHKPLPIISTEADSNPPAEPSQPDHSRSHPEPSTPPTNPNLIIENLISTKESFVPKLSPYRQGTQAISTIKKTKVGINGKRKILK</sequence>
<evidence type="ECO:0000256" key="1">
    <source>
        <dbReference type="SAM" id="MobiDB-lite"/>
    </source>
</evidence>
<dbReference type="Proteomes" id="UP000499080">
    <property type="component" value="Unassembled WGS sequence"/>
</dbReference>
<protein>
    <submittedName>
        <fullName evidence="2">Uncharacterized protein</fullName>
    </submittedName>
</protein>
<evidence type="ECO:0000313" key="2">
    <source>
        <dbReference type="EMBL" id="GBO28424.1"/>
    </source>
</evidence>
<organism evidence="2 3">
    <name type="scientific">Araneus ventricosus</name>
    <name type="common">Orbweaver spider</name>
    <name type="synonym">Epeira ventricosa</name>
    <dbReference type="NCBI Taxonomy" id="182803"/>
    <lineage>
        <taxon>Eukaryota</taxon>
        <taxon>Metazoa</taxon>
        <taxon>Ecdysozoa</taxon>
        <taxon>Arthropoda</taxon>
        <taxon>Chelicerata</taxon>
        <taxon>Arachnida</taxon>
        <taxon>Araneae</taxon>
        <taxon>Araneomorphae</taxon>
        <taxon>Entelegynae</taxon>
        <taxon>Araneoidea</taxon>
        <taxon>Araneidae</taxon>
        <taxon>Araneus</taxon>
    </lineage>
</organism>
<dbReference type="AlphaFoldDB" id="A0A4Y2VW17"/>
<gene>
    <name evidence="2" type="ORF">AVEN_235825_1</name>
</gene>
<keyword evidence="3" id="KW-1185">Reference proteome</keyword>
<evidence type="ECO:0000313" key="3">
    <source>
        <dbReference type="Proteomes" id="UP000499080"/>
    </source>
</evidence>
<comment type="caution">
    <text evidence="2">The sequence shown here is derived from an EMBL/GenBank/DDBJ whole genome shotgun (WGS) entry which is preliminary data.</text>
</comment>
<name>A0A4Y2VW17_ARAVE</name>
<dbReference type="EMBL" id="BGPR01051480">
    <property type="protein sequence ID" value="GBO28424.1"/>
    <property type="molecule type" value="Genomic_DNA"/>
</dbReference>
<accession>A0A4Y2VW17</accession>